<dbReference type="GeneID" id="80265010"/>
<reference evidence="1 2" key="2">
    <citation type="journal article" date="2011" name="Stand. Genomic Sci.">
        <title>Complete genome sequence of Ferroglobus placidus AEDII12DO.</title>
        <authorList>
            <person name="Anderson I."/>
            <person name="Risso C."/>
            <person name="Holmes D."/>
            <person name="Lucas S."/>
            <person name="Copeland A."/>
            <person name="Lapidus A."/>
            <person name="Cheng J.F."/>
            <person name="Bruce D."/>
            <person name="Goodwin L."/>
            <person name="Pitluck S."/>
            <person name="Saunders E."/>
            <person name="Brettin T."/>
            <person name="Detter J.C."/>
            <person name="Han C."/>
            <person name="Tapia R."/>
            <person name="Larimer F."/>
            <person name="Land M."/>
            <person name="Hauser L."/>
            <person name="Woyke T."/>
            <person name="Lovley D."/>
            <person name="Kyrpides N."/>
            <person name="Ivanova N."/>
        </authorList>
    </citation>
    <scope>NUCLEOTIDE SEQUENCE [LARGE SCALE GENOMIC DNA]</scope>
    <source>
        <strain evidence="2">DSM 10642 / AEDII12DO</strain>
    </source>
</reference>
<protein>
    <submittedName>
        <fullName evidence="1">Uncharacterized protein</fullName>
    </submittedName>
</protein>
<reference evidence="2" key="1">
    <citation type="submission" date="2010-02" db="EMBL/GenBank/DDBJ databases">
        <title>Complete sequence of Ferroglobus placidus DSM 10642.</title>
        <authorList>
            <consortium name="US DOE Joint Genome Institute"/>
            <person name="Lucas S."/>
            <person name="Copeland A."/>
            <person name="Lapidus A."/>
            <person name="Cheng J.-F."/>
            <person name="Bruce D."/>
            <person name="Goodwin L."/>
            <person name="Pitluck S."/>
            <person name="Saunders E."/>
            <person name="Brettin T."/>
            <person name="Detter J.C."/>
            <person name="Han C."/>
            <person name="Tapia R."/>
            <person name="Larimer F."/>
            <person name="Land M."/>
            <person name="Hauser L."/>
            <person name="Kyrpides N."/>
            <person name="Ivanova N."/>
            <person name="Holmes D."/>
            <person name="Lovley D."/>
            <person name="Kyrpides N."/>
            <person name="Anderson I.J."/>
            <person name="Woyke T."/>
        </authorList>
    </citation>
    <scope>NUCLEOTIDE SEQUENCE [LARGE SCALE GENOMIC DNA]</scope>
    <source>
        <strain evidence="2">DSM 10642 / AEDII12DO</strain>
    </source>
</reference>
<dbReference type="HOGENOM" id="CLU_3210605_0_0_2"/>
<accession>D3S377</accession>
<name>D3S377_FERPA</name>
<dbReference type="Proteomes" id="UP000002613">
    <property type="component" value="Chromosome"/>
</dbReference>
<evidence type="ECO:0000313" key="2">
    <source>
        <dbReference type="Proteomes" id="UP000002613"/>
    </source>
</evidence>
<proteinExistence type="predicted"/>
<dbReference type="AlphaFoldDB" id="D3S377"/>
<dbReference type="EMBL" id="CP001899">
    <property type="protein sequence ID" value="ADC64710.1"/>
    <property type="molecule type" value="Genomic_DNA"/>
</dbReference>
<gene>
    <name evidence="1" type="ordered locus">Ferp_0536</name>
</gene>
<dbReference type="PaxDb" id="589924-Ferp_0536"/>
<dbReference type="KEGG" id="fpl:Ferp_0536"/>
<keyword evidence="2" id="KW-1185">Reference proteome</keyword>
<evidence type="ECO:0000313" key="1">
    <source>
        <dbReference type="EMBL" id="ADC64710.1"/>
    </source>
</evidence>
<organism evidence="1 2">
    <name type="scientific">Ferroglobus placidus (strain DSM 10642 / AEDII12DO)</name>
    <dbReference type="NCBI Taxonomy" id="589924"/>
    <lineage>
        <taxon>Archaea</taxon>
        <taxon>Methanobacteriati</taxon>
        <taxon>Methanobacteriota</taxon>
        <taxon>Archaeoglobi</taxon>
        <taxon>Archaeoglobales</taxon>
        <taxon>Archaeoglobaceae</taxon>
        <taxon>Ferroglobus</taxon>
    </lineage>
</organism>
<sequence length="44" mass="5197">MLVMSMLKGLHVVKSEELDWLTTFENYLWDREDEKPGVERGCPN</sequence>
<dbReference type="RefSeq" id="WP_012965056.1">
    <property type="nucleotide sequence ID" value="NC_013849.1"/>
</dbReference>